<dbReference type="Gene3D" id="3.40.190.10">
    <property type="entry name" value="Periplasmic binding protein-like II"/>
    <property type="match status" value="2"/>
</dbReference>
<dbReference type="FunFam" id="1.10.10.10:FF:000001">
    <property type="entry name" value="LysR family transcriptional regulator"/>
    <property type="match status" value="1"/>
</dbReference>
<evidence type="ECO:0000256" key="4">
    <source>
        <dbReference type="ARBA" id="ARBA00023163"/>
    </source>
</evidence>
<evidence type="ECO:0000256" key="2">
    <source>
        <dbReference type="ARBA" id="ARBA00023015"/>
    </source>
</evidence>
<dbReference type="InterPro" id="IPR005119">
    <property type="entry name" value="LysR_subst-bd"/>
</dbReference>
<proteinExistence type="inferred from homology"/>
<dbReference type="GO" id="GO:0003700">
    <property type="term" value="F:DNA-binding transcription factor activity"/>
    <property type="evidence" value="ECO:0007669"/>
    <property type="project" value="InterPro"/>
</dbReference>
<keyword evidence="4" id="KW-0804">Transcription</keyword>
<dbReference type="GO" id="GO:0003677">
    <property type="term" value="F:DNA binding"/>
    <property type="evidence" value="ECO:0007669"/>
    <property type="project" value="UniProtKB-KW"/>
</dbReference>
<evidence type="ECO:0000256" key="3">
    <source>
        <dbReference type="ARBA" id="ARBA00023125"/>
    </source>
</evidence>
<feature type="domain" description="HTH lysR-type" evidence="5">
    <location>
        <begin position="8"/>
        <end position="65"/>
    </location>
</feature>
<dbReference type="GO" id="GO:0032993">
    <property type="term" value="C:protein-DNA complex"/>
    <property type="evidence" value="ECO:0007669"/>
    <property type="project" value="TreeGrafter"/>
</dbReference>
<dbReference type="InterPro" id="IPR000847">
    <property type="entry name" value="LysR_HTH_N"/>
</dbReference>
<keyword evidence="7" id="KW-1185">Reference proteome</keyword>
<dbReference type="PANTHER" id="PTHR30346">
    <property type="entry name" value="TRANSCRIPTIONAL DUAL REGULATOR HCAR-RELATED"/>
    <property type="match status" value="1"/>
</dbReference>
<comment type="similarity">
    <text evidence="1">Belongs to the LysR transcriptional regulatory family.</text>
</comment>
<reference evidence="6" key="1">
    <citation type="submission" date="2022-01" db="EMBL/GenBank/DDBJ databases">
        <title>Draft genome sequence of Sabulilitoribacter arenilitoris KCTC 52401.</title>
        <authorList>
            <person name="Oh J.-S."/>
        </authorList>
    </citation>
    <scope>NUCLEOTIDE SEQUENCE</scope>
    <source>
        <strain evidence="6">HMF6543</strain>
    </source>
</reference>
<evidence type="ECO:0000313" key="6">
    <source>
        <dbReference type="EMBL" id="MCF7567079.1"/>
    </source>
</evidence>
<dbReference type="Pfam" id="PF00126">
    <property type="entry name" value="HTH_1"/>
    <property type="match status" value="1"/>
</dbReference>
<gene>
    <name evidence="6" type="ORF">L3X37_01700</name>
</gene>
<evidence type="ECO:0000259" key="5">
    <source>
        <dbReference type="PROSITE" id="PS50931"/>
    </source>
</evidence>
<accession>A0AAE3EN15</accession>
<dbReference type="RefSeq" id="WP_237238443.1">
    <property type="nucleotide sequence ID" value="NZ_JAKKDU010000002.1"/>
</dbReference>
<dbReference type="InterPro" id="IPR036390">
    <property type="entry name" value="WH_DNA-bd_sf"/>
</dbReference>
<dbReference type="Proteomes" id="UP001199795">
    <property type="component" value="Unassembled WGS sequence"/>
</dbReference>
<keyword evidence="3" id="KW-0238">DNA-binding</keyword>
<sequence>MLSKTNQLEIRHIRYFLILADTLHFRKAAEKIFISQSALSQQINLLETILNVKLFERTNRRVSLSVAGVLFLEEAKGIMNYFDTSLKRWQQSLDGNNGQLKISFVGSAMKNYLPPIIKQFTNDFSNVRLSLEELTNSDQLRGLEQDNIDIGFMRSNKVLPHMNIKPVYIENFSLVLPQDHPINGKNFNNIGQCANESFILYPNESSPMYFQQILNLCSKHNFSPKISHRAIHGGTIFKLVENGMGLSIIPNSLKDENNYKIRFIELNNSELKTELFAVWKKDYKNPVLKSFLKRI</sequence>
<dbReference type="EMBL" id="JAKKDU010000002">
    <property type="protein sequence ID" value="MCF7567079.1"/>
    <property type="molecule type" value="Genomic_DNA"/>
</dbReference>
<dbReference type="AlphaFoldDB" id="A0AAE3EN15"/>
<dbReference type="PROSITE" id="PS50931">
    <property type="entry name" value="HTH_LYSR"/>
    <property type="match status" value="1"/>
</dbReference>
<dbReference type="Gene3D" id="1.10.10.10">
    <property type="entry name" value="Winged helix-like DNA-binding domain superfamily/Winged helix DNA-binding domain"/>
    <property type="match status" value="1"/>
</dbReference>
<keyword evidence="2" id="KW-0805">Transcription regulation</keyword>
<evidence type="ECO:0000313" key="7">
    <source>
        <dbReference type="Proteomes" id="UP001199795"/>
    </source>
</evidence>
<dbReference type="PRINTS" id="PR00039">
    <property type="entry name" value="HTHLYSR"/>
</dbReference>
<dbReference type="SUPFAM" id="SSF46785">
    <property type="entry name" value="Winged helix' DNA-binding domain"/>
    <property type="match status" value="1"/>
</dbReference>
<dbReference type="InterPro" id="IPR036388">
    <property type="entry name" value="WH-like_DNA-bd_sf"/>
</dbReference>
<evidence type="ECO:0000256" key="1">
    <source>
        <dbReference type="ARBA" id="ARBA00009437"/>
    </source>
</evidence>
<organism evidence="6 7">
    <name type="scientific">Wocania arenilitoris</name>
    <dbReference type="NCBI Taxonomy" id="2044858"/>
    <lineage>
        <taxon>Bacteria</taxon>
        <taxon>Pseudomonadati</taxon>
        <taxon>Bacteroidota</taxon>
        <taxon>Flavobacteriia</taxon>
        <taxon>Flavobacteriales</taxon>
        <taxon>Flavobacteriaceae</taxon>
        <taxon>Wocania</taxon>
    </lineage>
</organism>
<protein>
    <submittedName>
        <fullName evidence="6">LysR family transcriptional regulator</fullName>
    </submittedName>
</protein>
<dbReference type="Pfam" id="PF03466">
    <property type="entry name" value="LysR_substrate"/>
    <property type="match status" value="1"/>
</dbReference>
<name>A0AAE3EN15_9FLAO</name>
<comment type="caution">
    <text evidence="6">The sequence shown here is derived from an EMBL/GenBank/DDBJ whole genome shotgun (WGS) entry which is preliminary data.</text>
</comment>
<dbReference type="SUPFAM" id="SSF53850">
    <property type="entry name" value="Periplasmic binding protein-like II"/>
    <property type="match status" value="1"/>
</dbReference>
<dbReference type="PANTHER" id="PTHR30346:SF0">
    <property type="entry name" value="HCA OPERON TRANSCRIPTIONAL ACTIVATOR HCAR"/>
    <property type="match status" value="1"/>
</dbReference>